<feature type="transmembrane region" description="Helical" evidence="1">
    <location>
        <begin position="277"/>
        <end position="297"/>
    </location>
</feature>
<feature type="transmembrane region" description="Helical" evidence="1">
    <location>
        <begin position="243"/>
        <end position="262"/>
    </location>
</feature>
<sequence>MTICEEKVQLGLWVIEVIELEGKLMNTLMLRQGGMFGQASPFQTEEDEKNGLRHSHRILLLPSIRHPSFHGGNKIRHPTRYPLGKIRIHGKWPPGNLGLQHHRCSTITVPLATTGLLPVKPRITPSMHNRNQPKSNLLHPRFSLHQFTLHLQQPLFFPLQPLLFHHFTTRIHPLLRYCVPESSISMKIHAQFFNIDPNGYRNYLSVGQTNLPYLFFLFSGLYFVFLFFWLCHVNKRSFRRIHLLMALLLLTKAFNLFSAAMFKRFVNFTGTPHGWDVIFYVFQFIRVVLFFVVAVLVVTGWKKVLVIVIPLLVAANVAYVVVCETGPFIKDWVVWNQIFLLLNFLSGVVVVLLIIWSIVSLRKTSMAEGNN</sequence>
<dbReference type="PANTHER" id="PTHR21229">
    <property type="entry name" value="LUNG SEVEN TRANSMEMBRANE RECEPTOR"/>
    <property type="match status" value="1"/>
</dbReference>
<dbReference type="GO" id="GO:0016020">
    <property type="term" value="C:membrane"/>
    <property type="evidence" value="ECO:0007669"/>
    <property type="project" value="InterPro"/>
</dbReference>
<feature type="transmembrane region" description="Helical" evidence="1">
    <location>
        <begin position="334"/>
        <end position="359"/>
    </location>
</feature>
<evidence type="ECO:0000313" key="2">
    <source>
        <dbReference type="EMBL" id="KAK7279419.1"/>
    </source>
</evidence>
<organism evidence="2 3">
    <name type="scientific">Clitoria ternatea</name>
    <name type="common">Butterfly pea</name>
    <dbReference type="NCBI Taxonomy" id="43366"/>
    <lineage>
        <taxon>Eukaryota</taxon>
        <taxon>Viridiplantae</taxon>
        <taxon>Streptophyta</taxon>
        <taxon>Embryophyta</taxon>
        <taxon>Tracheophyta</taxon>
        <taxon>Spermatophyta</taxon>
        <taxon>Magnoliopsida</taxon>
        <taxon>eudicotyledons</taxon>
        <taxon>Gunneridae</taxon>
        <taxon>Pentapetalae</taxon>
        <taxon>rosids</taxon>
        <taxon>fabids</taxon>
        <taxon>Fabales</taxon>
        <taxon>Fabaceae</taxon>
        <taxon>Papilionoideae</taxon>
        <taxon>50 kb inversion clade</taxon>
        <taxon>NPAAA clade</taxon>
        <taxon>indigoferoid/millettioid clade</taxon>
        <taxon>Phaseoleae</taxon>
        <taxon>Clitoria</taxon>
    </lineage>
</organism>
<keyword evidence="1" id="KW-0812">Transmembrane</keyword>
<evidence type="ECO:0000313" key="3">
    <source>
        <dbReference type="Proteomes" id="UP001359559"/>
    </source>
</evidence>
<keyword evidence="3" id="KW-1185">Reference proteome</keyword>
<dbReference type="GO" id="GO:0005794">
    <property type="term" value="C:Golgi apparatus"/>
    <property type="evidence" value="ECO:0007669"/>
    <property type="project" value="TreeGrafter"/>
</dbReference>
<dbReference type="PANTHER" id="PTHR21229:SF56">
    <property type="entry name" value="LUNG SEVEN TRANSMEMBRANE RECEPTOR FAMILY PROTEIN"/>
    <property type="match status" value="1"/>
</dbReference>
<name>A0AAN9FN37_CLITE</name>
<proteinExistence type="predicted"/>
<reference evidence="2 3" key="1">
    <citation type="submission" date="2024-01" db="EMBL/GenBank/DDBJ databases">
        <title>The genomes of 5 underutilized Papilionoideae crops provide insights into root nodulation and disease resistance.</title>
        <authorList>
            <person name="Yuan L."/>
        </authorList>
    </citation>
    <scope>NUCLEOTIDE SEQUENCE [LARGE SCALE GENOMIC DNA]</scope>
    <source>
        <strain evidence="2">LY-2023</strain>
        <tissue evidence="2">Leaf</tissue>
    </source>
</reference>
<dbReference type="EMBL" id="JAYKXN010000006">
    <property type="protein sequence ID" value="KAK7279419.1"/>
    <property type="molecule type" value="Genomic_DNA"/>
</dbReference>
<keyword evidence="1" id="KW-0472">Membrane</keyword>
<comment type="caution">
    <text evidence="2">The sequence shown here is derived from an EMBL/GenBank/DDBJ whole genome shotgun (WGS) entry which is preliminary data.</text>
</comment>
<keyword evidence="1" id="KW-1133">Transmembrane helix</keyword>
<feature type="transmembrane region" description="Helical" evidence="1">
    <location>
        <begin position="304"/>
        <end position="322"/>
    </location>
</feature>
<evidence type="ECO:0000256" key="1">
    <source>
        <dbReference type="SAM" id="Phobius"/>
    </source>
</evidence>
<feature type="transmembrane region" description="Helical" evidence="1">
    <location>
        <begin position="211"/>
        <end position="231"/>
    </location>
</feature>
<protein>
    <submittedName>
        <fullName evidence="2">Uncharacterized protein</fullName>
    </submittedName>
</protein>
<dbReference type="Proteomes" id="UP001359559">
    <property type="component" value="Unassembled WGS sequence"/>
</dbReference>
<dbReference type="AlphaFoldDB" id="A0AAN9FN37"/>
<gene>
    <name evidence="2" type="ORF">RJT34_24471</name>
</gene>
<dbReference type="InterPro" id="IPR009637">
    <property type="entry name" value="GPR107/GPR108-like"/>
</dbReference>
<accession>A0AAN9FN37</accession>